<evidence type="ECO:0000256" key="1">
    <source>
        <dbReference type="SAM" id="Phobius"/>
    </source>
</evidence>
<keyword evidence="1" id="KW-0812">Transmembrane</keyword>
<dbReference type="PRINTS" id="PR00702">
    <property type="entry name" value="ACRIFLAVINRP"/>
</dbReference>
<dbReference type="InterPro" id="IPR027463">
    <property type="entry name" value="AcrB_DN_DC_subdom"/>
</dbReference>
<feature type="transmembrane region" description="Helical" evidence="1">
    <location>
        <begin position="989"/>
        <end position="1013"/>
    </location>
</feature>
<dbReference type="SUPFAM" id="SSF82714">
    <property type="entry name" value="Multidrug efflux transporter AcrB TolC docking domain, DN and DC subdomains"/>
    <property type="match status" value="2"/>
</dbReference>
<dbReference type="PANTHER" id="PTHR32063:SF18">
    <property type="entry name" value="CATION EFFLUX SYSTEM PROTEIN"/>
    <property type="match status" value="1"/>
</dbReference>
<dbReference type="Proteomes" id="UP001597380">
    <property type="component" value="Unassembled WGS sequence"/>
</dbReference>
<evidence type="ECO:0000313" key="3">
    <source>
        <dbReference type="Proteomes" id="UP001597380"/>
    </source>
</evidence>
<keyword evidence="1" id="KW-1133">Transmembrane helix</keyword>
<dbReference type="RefSeq" id="WP_345338308.1">
    <property type="nucleotide sequence ID" value="NZ_BAABLI010000005.1"/>
</dbReference>
<feature type="transmembrane region" description="Helical" evidence="1">
    <location>
        <begin position="468"/>
        <end position="491"/>
    </location>
</feature>
<feature type="transmembrane region" description="Helical" evidence="1">
    <location>
        <begin position="394"/>
        <end position="417"/>
    </location>
</feature>
<feature type="transmembrane region" description="Helical" evidence="1">
    <location>
        <begin position="338"/>
        <end position="356"/>
    </location>
</feature>
<feature type="transmembrane region" description="Helical" evidence="1">
    <location>
        <begin position="892"/>
        <end position="912"/>
    </location>
</feature>
<feature type="transmembrane region" description="Helical" evidence="1">
    <location>
        <begin position="865"/>
        <end position="885"/>
    </location>
</feature>
<dbReference type="SUPFAM" id="SSF82866">
    <property type="entry name" value="Multidrug efflux transporter AcrB transmembrane domain"/>
    <property type="match status" value="2"/>
</dbReference>
<name>A0ABW4XI19_9GAMM</name>
<dbReference type="Gene3D" id="3.30.70.1320">
    <property type="entry name" value="Multidrug efflux transporter AcrB pore domain like"/>
    <property type="match status" value="1"/>
</dbReference>
<dbReference type="Gene3D" id="3.30.2090.10">
    <property type="entry name" value="Multidrug efflux transporter AcrB TolC docking domain, DN and DC subdomains"/>
    <property type="match status" value="2"/>
</dbReference>
<dbReference type="EMBL" id="JBHUHT010000008">
    <property type="protein sequence ID" value="MFD2095152.1"/>
    <property type="molecule type" value="Genomic_DNA"/>
</dbReference>
<comment type="caution">
    <text evidence="2">The sequence shown here is derived from an EMBL/GenBank/DDBJ whole genome shotgun (WGS) entry which is preliminary data.</text>
</comment>
<feature type="transmembrane region" description="Helical" evidence="1">
    <location>
        <begin position="12"/>
        <end position="29"/>
    </location>
</feature>
<dbReference type="Gene3D" id="1.20.1640.10">
    <property type="entry name" value="Multidrug efflux transporter AcrB transmembrane domain"/>
    <property type="match status" value="2"/>
</dbReference>
<feature type="transmembrane region" description="Helical" evidence="1">
    <location>
        <begin position="967"/>
        <end position="983"/>
    </location>
</feature>
<keyword evidence="1" id="KW-0472">Membrane</keyword>
<dbReference type="Gene3D" id="3.30.70.1440">
    <property type="entry name" value="Multidrug efflux transporter AcrB pore domain"/>
    <property type="match status" value="1"/>
</dbReference>
<dbReference type="SUPFAM" id="SSF82693">
    <property type="entry name" value="Multidrug efflux transporter AcrB pore domain, PN1, PN2, PC1 and PC2 subdomains"/>
    <property type="match status" value="3"/>
</dbReference>
<reference evidence="3" key="1">
    <citation type="journal article" date="2019" name="Int. J. Syst. Evol. Microbiol.">
        <title>The Global Catalogue of Microorganisms (GCM) 10K type strain sequencing project: providing services to taxonomists for standard genome sequencing and annotation.</title>
        <authorList>
            <consortium name="The Broad Institute Genomics Platform"/>
            <consortium name="The Broad Institute Genome Sequencing Center for Infectious Disease"/>
            <person name="Wu L."/>
            <person name="Ma J."/>
        </authorList>
    </citation>
    <scope>NUCLEOTIDE SEQUENCE [LARGE SCALE GENOMIC DNA]</scope>
    <source>
        <strain evidence="3">CGMCC 1.10992</strain>
    </source>
</reference>
<dbReference type="Gene3D" id="3.30.70.1430">
    <property type="entry name" value="Multidrug efflux transporter AcrB pore domain"/>
    <property type="match status" value="2"/>
</dbReference>
<feature type="transmembrane region" description="Helical" evidence="1">
    <location>
        <begin position="918"/>
        <end position="939"/>
    </location>
</feature>
<sequence>MNITQYSIAKRTSVWVLVLLTLLGGYLSYQKLGRFEDPEFVIRQAVIVTPYQGATAQEVADEVTDLIEGAVQSLQELKEVESVSRPGVSEVTVEMDLSFAKTDDDLQQIWDKLRRKISDVQNQLPPGAGPSVVNDDFGDVYAQFYAITGEGFTDKQLQDYVDSLRRELALVQGVARTTTLAEKQEAIFVEFAQERLAQSGISMEQVFEVLEQQNRVTVAGAITTKNMRVPVIPASNFQSTDELANLHLTLGSDNTVIRLGDIATVTRGYQEPFNQLMRYNGERAVGLGISNIAGGNVVTMGDAVKARIAEQEEQRPLGIELHEVSLQSDSVRESVSDFITNLIMAVAIVFGVLLLFMGARSGVIIGFVLLLTVAGTLCIMLFDSIAMQRISLGALIIALGMLVDNAIVITDGIQVQLRENPNLDRKQAVKDVVSATQWPLLGGTLVGILAFSAIGLSPSNMGEYAGSLFWVILYSMMLSWVFAITITPMLCHDFLKAGDKKSQANSGGGEANKPSALMARYQALLEWVLHHRKLTLTVILGVLFTAIYSLRFVPPGFMPDSQRPQFVVDVYLPQGSDIQRTAQVVADIEKDVMNKAGVTNITSFIGGGGLRFMLTYSPESPNPSYGQLLVDVDDFHRITPLLAELQNELSERYQDAAIMVWKFVLGPGGGKKIEAAFRGPDSDVLRQLAEQAKAKMDADPHLIAVQDDWRQQVPVLQPVYAADQLQRFGLTSQDVNQAIAQTLTGRNVGVYREGRDLIPIIARAPDHERNRQQAIENTQVYSAKTGRFVQVSQLVESVDVVWQDDMLRRFDRVPTIKAQADPAPGLLTAEALASIRTTIEAMPLPPGYSLAWHGEYKDAQEADEAIAISAPYGFAAMVLIVVLMFNGIRQALVIWLTVPLAVIGVAIGLILFQTPFEFMATLGFLSLVGMMVKNAIVLVDQADQEIRAGVMPYAAVIKAATSRARPVALGACTTILGVAPLLVDPFFKSMAVTIMFGLLFATVLTLVVIPLFYSMIFRVKTPG</sequence>
<proteinExistence type="predicted"/>
<feature type="transmembrane region" description="Helical" evidence="1">
    <location>
        <begin position="363"/>
        <end position="382"/>
    </location>
</feature>
<organism evidence="2 3">
    <name type="scientific">Corallincola platygyrae</name>
    <dbReference type="NCBI Taxonomy" id="1193278"/>
    <lineage>
        <taxon>Bacteria</taxon>
        <taxon>Pseudomonadati</taxon>
        <taxon>Pseudomonadota</taxon>
        <taxon>Gammaproteobacteria</taxon>
        <taxon>Alteromonadales</taxon>
        <taxon>Psychromonadaceae</taxon>
        <taxon>Corallincola</taxon>
    </lineage>
</organism>
<dbReference type="PANTHER" id="PTHR32063">
    <property type="match status" value="1"/>
</dbReference>
<protein>
    <submittedName>
        <fullName evidence="2">Efflux RND transporter permease subunit</fullName>
    </submittedName>
</protein>
<dbReference type="Pfam" id="PF00873">
    <property type="entry name" value="ACR_tran"/>
    <property type="match status" value="1"/>
</dbReference>
<gene>
    <name evidence="2" type="ORF">ACFSJ3_04085</name>
</gene>
<keyword evidence="3" id="KW-1185">Reference proteome</keyword>
<dbReference type="InterPro" id="IPR001036">
    <property type="entry name" value="Acrflvin-R"/>
</dbReference>
<feature type="transmembrane region" description="Helical" evidence="1">
    <location>
        <begin position="438"/>
        <end position="456"/>
    </location>
</feature>
<feature type="transmembrane region" description="Helical" evidence="1">
    <location>
        <begin position="534"/>
        <end position="553"/>
    </location>
</feature>
<accession>A0ABW4XI19</accession>
<evidence type="ECO:0000313" key="2">
    <source>
        <dbReference type="EMBL" id="MFD2095152.1"/>
    </source>
</evidence>